<evidence type="ECO:0000256" key="6">
    <source>
        <dbReference type="ARBA" id="ARBA00022679"/>
    </source>
</evidence>
<keyword evidence="12" id="KW-0902">Two-component regulatory system</keyword>
<dbReference type="InterPro" id="IPR003661">
    <property type="entry name" value="HisK_dim/P_dom"/>
</dbReference>
<name>A0A445MYE5_9BACT</name>
<dbReference type="InterPro" id="IPR004358">
    <property type="entry name" value="Sig_transdc_His_kin-like_C"/>
</dbReference>
<accession>A0A445MYE5</accession>
<dbReference type="Pfam" id="PF00512">
    <property type="entry name" value="HisKA"/>
    <property type="match status" value="1"/>
</dbReference>
<evidence type="ECO:0000256" key="9">
    <source>
        <dbReference type="ARBA" id="ARBA00022777"/>
    </source>
</evidence>
<dbReference type="AlphaFoldDB" id="A0A445MYE5"/>
<dbReference type="Pfam" id="PF02743">
    <property type="entry name" value="dCache_1"/>
    <property type="match status" value="1"/>
</dbReference>
<dbReference type="Gene3D" id="3.30.450.20">
    <property type="entry name" value="PAS domain"/>
    <property type="match status" value="1"/>
</dbReference>
<evidence type="ECO:0000256" key="10">
    <source>
        <dbReference type="ARBA" id="ARBA00022840"/>
    </source>
</evidence>
<dbReference type="Gene3D" id="1.10.287.130">
    <property type="match status" value="1"/>
</dbReference>
<dbReference type="SMART" id="SM00387">
    <property type="entry name" value="HATPase_c"/>
    <property type="match status" value="1"/>
</dbReference>
<dbReference type="SUPFAM" id="SSF47384">
    <property type="entry name" value="Homodimeric domain of signal transducing histidine kinase"/>
    <property type="match status" value="1"/>
</dbReference>
<dbReference type="PRINTS" id="PR00344">
    <property type="entry name" value="BCTRLSENSOR"/>
</dbReference>
<keyword evidence="7 14" id="KW-0812">Transmembrane</keyword>
<reference evidence="16" key="1">
    <citation type="submission" date="2018-01" db="EMBL/GenBank/DDBJ databases">
        <authorList>
            <person name="Regsiter A."/>
            <person name="William W."/>
        </authorList>
    </citation>
    <scope>NUCLEOTIDE SEQUENCE</scope>
    <source>
        <strain evidence="16">TRIP AH-1</strain>
    </source>
</reference>
<sequence>MTDSRYKKLQRIYVVVILLVSFTPLFLLGGIMYYQVSKTYRTKIEEQIRYRVISQADTIDLFLKERTAILAAIADTVSFNQIINEKTLLKTFELINLRAGAFVDLGVIDQTGQHRAYVGPYDLKGLNYYNQPWFGEVMAKGLYVSDVFTGFRAFPHFIIAIRRQEDKNSWILRATIDPDIFAAIVRSAQIGKTGDAFLVNKEGLFQTTPRFSGGILGKSDIDPTAYGGLTTINEEINSKGEKRLTAGRWLKNKTWLLIVSQDVSEEMGSLLKTRNQEIAIILMGSILIILTTVITTRYTVSKLKNADARMNELNAQLLQSDKLAALGKMAAGVAHEINNPLAVILQKTGWMEDLLEDEAFQKSKEIEEYRVSLKKIEEHVERARKVVHNMLGFARKMEPRLEDVDVNQTLKQTISLLENYARLNNIELRAMLSADIPIIASDQSQLQQVFLNIISNAIDAIGRDGLVEVKSAVNHSTIDVTISDNGPGIPEEQQKSIFDPFFTTKQTGKGTGLGLWITYNIIEKLGGSISFHSETGKGTTFTVKIPKVPPTEK</sequence>
<evidence type="ECO:0000256" key="7">
    <source>
        <dbReference type="ARBA" id="ARBA00022692"/>
    </source>
</evidence>
<dbReference type="GO" id="GO:0005524">
    <property type="term" value="F:ATP binding"/>
    <property type="evidence" value="ECO:0007669"/>
    <property type="project" value="UniProtKB-KW"/>
</dbReference>
<organism evidence="16">
    <name type="scientific">uncultured Desulfobacterium sp</name>
    <dbReference type="NCBI Taxonomy" id="201089"/>
    <lineage>
        <taxon>Bacteria</taxon>
        <taxon>Pseudomonadati</taxon>
        <taxon>Thermodesulfobacteriota</taxon>
        <taxon>Desulfobacteria</taxon>
        <taxon>Desulfobacterales</taxon>
        <taxon>Desulfobacteriaceae</taxon>
        <taxon>Desulfobacterium</taxon>
        <taxon>environmental samples</taxon>
    </lineage>
</organism>
<feature type="domain" description="Histidine kinase" evidence="15">
    <location>
        <begin position="332"/>
        <end position="549"/>
    </location>
</feature>
<keyword evidence="13 14" id="KW-0472">Membrane</keyword>
<dbReference type="SUPFAM" id="SSF55874">
    <property type="entry name" value="ATPase domain of HSP90 chaperone/DNA topoisomerase II/histidine kinase"/>
    <property type="match status" value="1"/>
</dbReference>
<evidence type="ECO:0000256" key="5">
    <source>
        <dbReference type="ARBA" id="ARBA00022553"/>
    </source>
</evidence>
<dbReference type="EC" id="2.7.13.3" evidence="3"/>
<comment type="subcellular location">
    <subcellularLocation>
        <location evidence="2">Cell membrane</location>
        <topology evidence="2">Multi-pass membrane protein</topology>
    </subcellularLocation>
</comment>
<dbReference type="InterPro" id="IPR036097">
    <property type="entry name" value="HisK_dim/P_sf"/>
</dbReference>
<keyword evidence="5" id="KW-0597">Phosphoprotein</keyword>
<comment type="catalytic activity">
    <reaction evidence="1">
        <text>ATP + protein L-histidine = ADP + protein N-phospho-L-histidine.</text>
        <dbReference type="EC" id="2.7.13.3"/>
    </reaction>
</comment>
<keyword evidence="6" id="KW-0808">Transferase</keyword>
<proteinExistence type="predicted"/>
<evidence type="ECO:0000313" key="16">
    <source>
        <dbReference type="EMBL" id="SPD74449.1"/>
    </source>
</evidence>
<dbReference type="EMBL" id="OJIN01000146">
    <property type="protein sequence ID" value="SPD74449.1"/>
    <property type="molecule type" value="Genomic_DNA"/>
</dbReference>
<evidence type="ECO:0000256" key="1">
    <source>
        <dbReference type="ARBA" id="ARBA00000085"/>
    </source>
</evidence>
<keyword evidence="9" id="KW-0418">Kinase</keyword>
<dbReference type="GO" id="GO:0005886">
    <property type="term" value="C:plasma membrane"/>
    <property type="evidence" value="ECO:0007669"/>
    <property type="project" value="UniProtKB-SubCell"/>
</dbReference>
<dbReference type="SMART" id="SM00388">
    <property type="entry name" value="HisKA"/>
    <property type="match status" value="1"/>
</dbReference>
<evidence type="ECO:0000256" key="13">
    <source>
        <dbReference type="ARBA" id="ARBA00023136"/>
    </source>
</evidence>
<dbReference type="InterPro" id="IPR005467">
    <property type="entry name" value="His_kinase_dom"/>
</dbReference>
<dbReference type="Pfam" id="PF02518">
    <property type="entry name" value="HATPase_c"/>
    <property type="match status" value="1"/>
</dbReference>
<gene>
    <name evidence="16" type="ORF">PITCH_A230135</name>
</gene>
<dbReference type="CDD" id="cd18774">
    <property type="entry name" value="PDC2_HK_sensor"/>
    <property type="match status" value="1"/>
</dbReference>
<dbReference type="CDD" id="cd00082">
    <property type="entry name" value="HisKA"/>
    <property type="match status" value="1"/>
</dbReference>
<feature type="transmembrane region" description="Helical" evidence="14">
    <location>
        <begin position="278"/>
        <end position="300"/>
    </location>
</feature>
<evidence type="ECO:0000256" key="14">
    <source>
        <dbReference type="SAM" id="Phobius"/>
    </source>
</evidence>
<feature type="transmembrane region" description="Helical" evidence="14">
    <location>
        <begin position="12"/>
        <end position="34"/>
    </location>
</feature>
<protein>
    <recommendedName>
        <fullName evidence="3">histidine kinase</fullName>
        <ecNumber evidence="3">2.7.13.3</ecNumber>
    </recommendedName>
</protein>
<keyword evidence="10" id="KW-0067">ATP-binding</keyword>
<evidence type="ECO:0000256" key="11">
    <source>
        <dbReference type="ARBA" id="ARBA00022989"/>
    </source>
</evidence>
<evidence type="ECO:0000256" key="8">
    <source>
        <dbReference type="ARBA" id="ARBA00022741"/>
    </source>
</evidence>
<evidence type="ECO:0000259" key="15">
    <source>
        <dbReference type="PROSITE" id="PS50109"/>
    </source>
</evidence>
<keyword evidence="8" id="KW-0547">Nucleotide-binding</keyword>
<dbReference type="InterPro" id="IPR033479">
    <property type="entry name" value="dCache_1"/>
</dbReference>
<dbReference type="PROSITE" id="PS50109">
    <property type="entry name" value="HIS_KIN"/>
    <property type="match status" value="1"/>
</dbReference>
<dbReference type="PANTHER" id="PTHR43065">
    <property type="entry name" value="SENSOR HISTIDINE KINASE"/>
    <property type="match status" value="1"/>
</dbReference>
<evidence type="ECO:0000256" key="2">
    <source>
        <dbReference type="ARBA" id="ARBA00004651"/>
    </source>
</evidence>
<keyword evidence="4" id="KW-1003">Cell membrane</keyword>
<evidence type="ECO:0000256" key="4">
    <source>
        <dbReference type="ARBA" id="ARBA00022475"/>
    </source>
</evidence>
<keyword evidence="11 14" id="KW-1133">Transmembrane helix</keyword>
<dbReference type="Gene3D" id="3.30.565.10">
    <property type="entry name" value="Histidine kinase-like ATPase, C-terminal domain"/>
    <property type="match status" value="1"/>
</dbReference>
<dbReference type="InterPro" id="IPR036890">
    <property type="entry name" value="HATPase_C_sf"/>
</dbReference>
<dbReference type="PANTHER" id="PTHR43065:SF46">
    <property type="entry name" value="C4-DICARBOXYLATE TRANSPORT SENSOR PROTEIN DCTB"/>
    <property type="match status" value="1"/>
</dbReference>
<evidence type="ECO:0000256" key="12">
    <source>
        <dbReference type="ARBA" id="ARBA00023012"/>
    </source>
</evidence>
<evidence type="ECO:0000256" key="3">
    <source>
        <dbReference type="ARBA" id="ARBA00012438"/>
    </source>
</evidence>
<dbReference type="GO" id="GO:0000155">
    <property type="term" value="F:phosphorelay sensor kinase activity"/>
    <property type="evidence" value="ECO:0007669"/>
    <property type="project" value="InterPro"/>
</dbReference>
<dbReference type="InterPro" id="IPR003594">
    <property type="entry name" value="HATPase_dom"/>
</dbReference>